<dbReference type="AlphaFoldDB" id="A0A150R227"/>
<comment type="caution">
    <text evidence="1">The sequence shown here is derived from an EMBL/GenBank/DDBJ whole genome shotgun (WGS) entry which is preliminary data.</text>
</comment>
<protein>
    <submittedName>
        <fullName evidence="1">Uncharacterized protein</fullName>
    </submittedName>
</protein>
<proteinExistence type="predicted"/>
<sequence>MKRSSPLDAIGHGLADCAPSLEAGLSVLSREPLAPAARADIDRCFEAPPACGRVVVHVGLMVTRRPAVVKLFAAMDREQVLGYLDAIRWLGSLADAASSMNTFGGVPTRFGST</sequence>
<accession>A0A150R227</accession>
<dbReference type="EMBL" id="JEMB01003332">
    <property type="protein sequence ID" value="KYF74016.1"/>
    <property type="molecule type" value="Genomic_DNA"/>
</dbReference>
<evidence type="ECO:0000313" key="2">
    <source>
        <dbReference type="Proteomes" id="UP000075635"/>
    </source>
</evidence>
<reference evidence="1 2" key="1">
    <citation type="submission" date="2014-02" db="EMBL/GenBank/DDBJ databases">
        <title>The small core and large imbalanced accessory genome model reveals a collaborative survival strategy of Sorangium cellulosum strains in nature.</title>
        <authorList>
            <person name="Han K."/>
            <person name="Peng R."/>
            <person name="Blom J."/>
            <person name="Li Y.-Z."/>
        </authorList>
    </citation>
    <scope>NUCLEOTIDE SEQUENCE [LARGE SCALE GENOMIC DNA]</scope>
    <source>
        <strain evidence="1 2">So0011-07</strain>
    </source>
</reference>
<gene>
    <name evidence="1" type="ORF">BE17_32260</name>
</gene>
<evidence type="ECO:0000313" key="1">
    <source>
        <dbReference type="EMBL" id="KYF74016.1"/>
    </source>
</evidence>
<dbReference type="Proteomes" id="UP000075635">
    <property type="component" value="Unassembled WGS sequence"/>
</dbReference>
<organism evidence="1 2">
    <name type="scientific">Sorangium cellulosum</name>
    <name type="common">Polyangium cellulosum</name>
    <dbReference type="NCBI Taxonomy" id="56"/>
    <lineage>
        <taxon>Bacteria</taxon>
        <taxon>Pseudomonadati</taxon>
        <taxon>Myxococcota</taxon>
        <taxon>Polyangia</taxon>
        <taxon>Polyangiales</taxon>
        <taxon>Polyangiaceae</taxon>
        <taxon>Sorangium</taxon>
    </lineage>
</organism>
<name>A0A150R227_SORCE</name>